<dbReference type="PROSITE" id="PS50088">
    <property type="entry name" value="ANK_REPEAT"/>
    <property type="match status" value="1"/>
</dbReference>
<evidence type="ECO:0000256" key="2">
    <source>
        <dbReference type="ARBA" id="ARBA00023043"/>
    </source>
</evidence>
<sequence>MATIVNINIEDADSVQQVPCEAENLSLLKTSMEGSTVIELNQINGVLTKHSKESSKDFMLLHEAAKTGNVEILKQLLLDKADPTKLDGEKRTPLHWACCFVEKKAEVQTTALAMVKEILQSAKANGSPKLVDYKDYKRQTALELAAKHGNALLIMELLNAGANPSYNKKNHVMPQIYQKMSDVLISAYDQSVTTVEVGNETNVEDDDGKLDARKDDEDDVGETSDSKIKWTFDFV</sequence>
<evidence type="ECO:0000256" key="4">
    <source>
        <dbReference type="SAM" id="MobiDB-lite"/>
    </source>
</evidence>
<dbReference type="InterPro" id="IPR036770">
    <property type="entry name" value="Ankyrin_rpt-contain_sf"/>
</dbReference>
<comment type="caution">
    <text evidence="5">The sequence shown here is derived from an EMBL/GenBank/DDBJ whole genome shotgun (WGS) entry which is preliminary data.</text>
</comment>
<dbReference type="InterPro" id="IPR002110">
    <property type="entry name" value="Ankyrin_rpt"/>
</dbReference>
<accession>A0ABP1RQ83</accession>
<dbReference type="SUPFAM" id="SSF48403">
    <property type="entry name" value="Ankyrin repeat"/>
    <property type="match status" value="1"/>
</dbReference>
<feature type="repeat" description="ANK" evidence="3">
    <location>
        <begin position="137"/>
        <end position="169"/>
    </location>
</feature>
<feature type="region of interest" description="Disordered" evidence="4">
    <location>
        <begin position="199"/>
        <end position="224"/>
    </location>
</feature>
<organism evidence="5 6">
    <name type="scientific">Orchesella dallaii</name>
    <dbReference type="NCBI Taxonomy" id="48710"/>
    <lineage>
        <taxon>Eukaryota</taxon>
        <taxon>Metazoa</taxon>
        <taxon>Ecdysozoa</taxon>
        <taxon>Arthropoda</taxon>
        <taxon>Hexapoda</taxon>
        <taxon>Collembola</taxon>
        <taxon>Entomobryomorpha</taxon>
        <taxon>Entomobryoidea</taxon>
        <taxon>Orchesellidae</taxon>
        <taxon>Orchesellinae</taxon>
        <taxon>Orchesella</taxon>
    </lineage>
</organism>
<keyword evidence="1" id="KW-0677">Repeat</keyword>
<dbReference type="EMBL" id="CAXLJM020000095">
    <property type="protein sequence ID" value="CAL8132960.1"/>
    <property type="molecule type" value="Genomic_DNA"/>
</dbReference>
<dbReference type="PANTHER" id="PTHR24171">
    <property type="entry name" value="ANKYRIN REPEAT DOMAIN-CONTAINING PROTEIN 39-RELATED"/>
    <property type="match status" value="1"/>
</dbReference>
<evidence type="ECO:0000256" key="3">
    <source>
        <dbReference type="PROSITE-ProRule" id="PRU00023"/>
    </source>
</evidence>
<protein>
    <submittedName>
        <fullName evidence="5">Uncharacterized protein</fullName>
    </submittedName>
</protein>
<keyword evidence="2 3" id="KW-0040">ANK repeat</keyword>
<dbReference type="PANTHER" id="PTHR24171:SF8">
    <property type="entry name" value="BRCA1-ASSOCIATED RING DOMAIN PROTEIN 1"/>
    <property type="match status" value="1"/>
</dbReference>
<evidence type="ECO:0000313" key="6">
    <source>
        <dbReference type="Proteomes" id="UP001642540"/>
    </source>
</evidence>
<dbReference type="SMART" id="SM00248">
    <property type="entry name" value="ANK"/>
    <property type="match status" value="3"/>
</dbReference>
<keyword evidence="6" id="KW-1185">Reference proteome</keyword>
<reference evidence="5 6" key="1">
    <citation type="submission" date="2024-08" db="EMBL/GenBank/DDBJ databases">
        <authorList>
            <person name="Cucini C."/>
            <person name="Frati F."/>
        </authorList>
    </citation>
    <scope>NUCLEOTIDE SEQUENCE [LARGE SCALE GENOMIC DNA]</scope>
</reference>
<gene>
    <name evidence="5" type="ORF">ODALV1_LOCUS24844</name>
</gene>
<dbReference type="Pfam" id="PF12796">
    <property type="entry name" value="Ank_2"/>
    <property type="match status" value="1"/>
</dbReference>
<evidence type="ECO:0000313" key="5">
    <source>
        <dbReference type="EMBL" id="CAL8132960.1"/>
    </source>
</evidence>
<proteinExistence type="predicted"/>
<name>A0ABP1RQ83_9HEXA</name>
<dbReference type="Gene3D" id="1.25.40.20">
    <property type="entry name" value="Ankyrin repeat-containing domain"/>
    <property type="match status" value="1"/>
</dbReference>
<evidence type="ECO:0000256" key="1">
    <source>
        <dbReference type="ARBA" id="ARBA00022737"/>
    </source>
</evidence>
<dbReference type="Proteomes" id="UP001642540">
    <property type="component" value="Unassembled WGS sequence"/>
</dbReference>